<evidence type="ECO:0000256" key="1">
    <source>
        <dbReference type="ARBA" id="ARBA00004123"/>
    </source>
</evidence>
<evidence type="ECO:0000313" key="14">
    <source>
        <dbReference type="Proteomes" id="UP000039865"/>
    </source>
</evidence>
<name>A0A078A412_STYLE</name>
<dbReference type="PROSITE" id="PS50157">
    <property type="entry name" value="ZINC_FINGER_C2H2_2"/>
    <property type="match status" value="4"/>
</dbReference>
<evidence type="ECO:0000256" key="7">
    <source>
        <dbReference type="ARBA" id="ARBA00023015"/>
    </source>
</evidence>
<dbReference type="AlphaFoldDB" id="A0A078A412"/>
<keyword evidence="3" id="KW-0479">Metal-binding</keyword>
<dbReference type="EMBL" id="CCKQ01005108">
    <property type="protein sequence ID" value="CDW76263.1"/>
    <property type="molecule type" value="Genomic_DNA"/>
</dbReference>
<dbReference type="InterPro" id="IPR013087">
    <property type="entry name" value="Znf_C2H2_type"/>
</dbReference>
<evidence type="ECO:0000313" key="13">
    <source>
        <dbReference type="EMBL" id="CDW76263.1"/>
    </source>
</evidence>
<dbReference type="Gene3D" id="3.30.160.60">
    <property type="entry name" value="Classic Zinc Finger"/>
    <property type="match status" value="3"/>
</dbReference>
<evidence type="ECO:0000256" key="9">
    <source>
        <dbReference type="ARBA" id="ARBA00023163"/>
    </source>
</evidence>
<evidence type="ECO:0000256" key="10">
    <source>
        <dbReference type="ARBA" id="ARBA00023242"/>
    </source>
</evidence>
<feature type="domain" description="C2H2-type" evidence="12">
    <location>
        <begin position="45"/>
        <end position="72"/>
    </location>
</feature>
<keyword evidence="9" id="KW-0804">Transcription</keyword>
<dbReference type="FunFam" id="3.30.160.60:FF:000110">
    <property type="entry name" value="Zinc finger protein-like"/>
    <property type="match status" value="1"/>
</dbReference>
<keyword evidence="10" id="KW-0539">Nucleus</keyword>
<dbReference type="Pfam" id="PF00096">
    <property type="entry name" value="zf-C2H2"/>
    <property type="match status" value="1"/>
</dbReference>
<feature type="domain" description="C2H2-type" evidence="12">
    <location>
        <begin position="101"/>
        <end position="129"/>
    </location>
</feature>
<dbReference type="OrthoDB" id="298895at2759"/>
<evidence type="ECO:0000256" key="8">
    <source>
        <dbReference type="ARBA" id="ARBA00023125"/>
    </source>
</evidence>
<feature type="domain" description="C2H2-type" evidence="12">
    <location>
        <begin position="73"/>
        <end position="100"/>
    </location>
</feature>
<comment type="subcellular location">
    <subcellularLocation>
        <location evidence="1">Nucleus</location>
    </subcellularLocation>
</comment>
<keyword evidence="14" id="KW-1185">Reference proteome</keyword>
<dbReference type="GO" id="GO:0005634">
    <property type="term" value="C:nucleus"/>
    <property type="evidence" value="ECO:0007669"/>
    <property type="project" value="UniProtKB-SubCell"/>
</dbReference>
<comment type="similarity">
    <text evidence="2">Belongs to the krueppel C2H2-type zinc-finger protein family.</text>
</comment>
<keyword evidence="5 11" id="KW-0863">Zinc-finger</keyword>
<proteinExistence type="inferred from homology"/>
<evidence type="ECO:0000256" key="2">
    <source>
        <dbReference type="ARBA" id="ARBA00006991"/>
    </source>
</evidence>
<evidence type="ECO:0000256" key="3">
    <source>
        <dbReference type="ARBA" id="ARBA00022723"/>
    </source>
</evidence>
<dbReference type="SMART" id="SM00355">
    <property type="entry name" value="ZnF_C2H2"/>
    <property type="match status" value="4"/>
</dbReference>
<dbReference type="FunFam" id="3.30.160.60:FF:001156">
    <property type="entry name" value="Zinc finger protein 407"/>
    <property type="match status" value="1"/>
</dbReference>
<feature type="domain" description="C2H2-type" evidence="12">
    <location>
        <begin position="13"/>
        <end position="43"/>
    </location>
</feature>
<dbReference type="Proteomes" id="UP000039865">
    <property type="component" value="Unassembled WGS sequence"/>
</dbReference>
<evidence type="ECO:0000256" key="4">
    <source>
        <dbReference type="ARBA" id="ARBA00022737"/>
    </source>
</evidence>
<evidence type="ECO:0000256" key="11">
    <source>
        <dbReference type="PROSITE-ProRule" id="PRU00042"/>
    </source>
</evidence>
<dbReference type="PANTHER" id="PTHR23235">
    <property type="entry name" value="KRUEPPEL-LIKE TRANSCRIPTION FACTOR"/>
    <property type="match status" value="1"/>
</dbReference>
<evidence type="ECO:0000256" key="5">
    <source>
        <dbReference type="ARBA" id="ARBA00022771"/>
    </source>
</evidence>
<evidence type="ECO:0000259" key="12">
    <source>
        <dbReference type="PROSITE" id="PS50157"/>
    </source>
</evidence>
<keyword evidence="7" id="KW-0805">Transcription regulation</keyword>
<reference evidence="13 14" key="1">
    <citation type="submission" date="2014-06" db="EMBL/GenBank/DDBJ databases">
        <authorList>
            <person name="Swart Estienne"/>
        </authorList>
    </citation>
    <scope>NUCLEOTIDE SEQUENCE [LARGE SCALE GENOMIC DNA]</scope>
    <source>
        <strain evidence="13 14">130c</strain>
    </source>
</reference>
<accession>A0A078A412</accession>
<keyword evidence="6" id="KW-0862">Zinc</keyword>
<dbReference type="InterPro" id="IPR036236">
    <property type="entry name" value="Znf_C2H2_sf"/>
</dbReference>
<keyword evidence="4" id="KW-0677">Repeat</keyword>
<sequence length="273" mass="32353">MPKSTAIKNIKQFKCHYENCNNSYTRTFRLNFHIKTFHMGIKQIFKCQQCDRKFSEKSNLKIHQRKHSGEKPFQCEHCLRKFSAIGNMKDHQRRHLQEKPYTCPCCNKKFYRQYLLITHAKKMHSDSFDQNQELFKQKAQIMFSEGEEEKMEVDTDKSTVSTIDHNTSDLKYSVIEAMSSPDQQQKDMQIKNKMQSVPQNQYVQTDQIFLPQPTYPIYSFNGIQICDQFNPIQMPAQNNFILLRGFSQPTQSLIYTTIPANSKIQFITPYHYQ</sequence>
<dbReference type="GO" id="GO:0003677">
    <property type="term" value="F:DNA binding"/>
    <property type="evidence" value="ECO:0007669"/>
    <property type="project" value="UniProtKB-KW"/>
</dbReference>
<dbReference type="InParanoid" id="A0A078A412"/>
<dbReference type="GO" id="GO:0008270">
    <property type="term" value="F:zinc ion binding"/>
    <property type="evidence" value="ECO:0007669"/>
    <property type="project" value="UniProtKB-KW"/>
</dbReference>
<evidence type="ECO:0000256" key="6">
    <source>
        <dbReference type="ARBA" id="ARBA00022833"/>
    </source>
</evidence>
<dbReference type="SUPFAM" id="SSF57667">
    <property type="entry name" value="beta-beta-alpha zinc fingers"/>
    <property type="match status" value="3"/>
</dbReference>
<keyword evidence="8" id="KW-0238">DNA-binding</keyword>
<dbReference type="PROSITE" id="PS00028">
    <property type="entry name" value="ZINC_FINGER_C2H2_1"/>
    <property type="match status" value="4"/>
</dbReference>
<gene>
    <name evidence="13" type="primary">Contig3387.g3626</name>
    <name evidence="13" type="ORF">STYLEM_5263</name>
</gene>
<protein>
    <submittedName>
        <fullName evidence="13">Zinc finger protein 37</fullName>
    </submittedName>
</protein>
<organism evidence="13 14">
    <name type="scientific">Stylonychia lemnae</name>
    <name type="common">Ciliate</name>
    <dbReference type="NCBI Taxonomy" id="5949"/>
    <lineage>
        <taxon>Eukaryota</taxon>
        <taxon>Sar</taxon>
        <taxon>Alveolata</taxon>
        <taxon>Ciliophora</taxon>
        <taxon>Intramacronucleata</taxon>
        <taxon>Spirotrichea</taxon>
        <taxon>Stichotrichia</taxon>
        <taxon>Sporadotrichida</taxon>
        <taxon>Oxytrichidae</taxon>
        <taxon>Stylonychinae</taxon>
        <taxon>Stylonychia</taxon>
    </lineage>
</organism>